<sequence>MQFEEKLQITQYDSSGTFLIGSEMMVGGMLKPIDKSLIEKIHSLVGEDVKTVDEMKRHLRHYIKNDLFAGQNPPPITNRRYHPKDVDIRNTIYKATVKLMLSKIDQENLKKIKGWNEENPEDLLFFRPCSLSPTEAVFGNTSDTDSNIEANITEKLLFAYQTAWQRHLMGRYGNEIMLLDATYKTMRFDLPLFFLVVKTKVNYTVVGSFTTQDDNPYRP</sequence>
<dbReference type="eggNOG" id="ENOG502S0W1">
    <property type="taxonomic scope" value="Eukaryota"/>
</dbReference>
<proteinExistence type="predicted"/>
<evidence type="ECO:0000313" key="1">
    <source>
        <dbReference type="EMBL" id="EDO31862.1"/>
    </source>
</evidence>
<dbReference type="AlphaFoldDB" id="A7SWQ3"/>
<dbReference type="InterPro" id="IPR029309">
    <property type="entry name" value="CaRF"/>
</dbReference>
<evidence type="ECO:0000313" key="2">
    <source>
        <dbReference type="Proteomes" id="UP000001593"/>
    </source>
</evidence>
<dbReference type="Pfam" id="PF15299">
    <property type="entry name" value="ALS2CR8"/>
    <property type="match status" value="1"/>
</dbReference>
<dbReference type="EMBL" id="DS469865">
    <property type="protein sequence ID" value="EDO31862.1"/>
    <property type="molecule type" value="Genomic_DNA"/>
</dbReference>
<dbReference type="PhylomeDB" id="A7SWQ3"/>
<reference evidence="1 2" key="1">
    <citation type="journal article" date="2007" name="Science">
        <title>Sea anemone genome reveals ancestral eumetazoan gene repertoire and genomic organization.</title>
        <authorList>
            <person name="Putnam N.H."/>
            <person name="Srivastava M."/>
            <person name="Hellsten U."/>
            <person name="Dirks B."/>
            <person name="Chapman J."/>
            <person name="Salamov A."/>
            <person name="Terry A."/>
            <person name="Shapiro H."/>
            <person name="Lindquist E."/>
            <person name="Kapitonov V.V."/>
            <person name="Jurka J."/>
            <person name="Genikhovich G."/>
            <person name="Grigoriev I.V."/>
            <person name="Lucas S.M."/>
            <person name="Steele R.E."/>
            <person name="Finnerty J.R."/>
            <person name="Technau U."/>
            <person name="Martindale M.Q."/>
            <person name="Rokhsar D.S."/>
        </authorList>
    </citation>
    <scope>NUCLEOTIDE SEQUENCE [LARGE SCALE GENOMIC DNA]</scope>
    <source>
        <strain evidence="2">CH2 X CH6</strain>
    </source>
</reference>
<dbReference type="PANTHER" id="PTHR47456">
    <property type="entry name" value="PHD-TYPE DOMAIN-CONTAINING PROTEIN"/>
    <property type="match status" value="1"/>
</dbReference>
<keyword evidence="2" id="KW-1185">Reference proteome</keyword>
<dbReference type="OMA" id="DIRNIMA"/>
<dbReference type="GO" id="GO:0003700">
    <property type="term" value="F:DNA-binding transcription factor activity"/>
    <property type="evidence" value="ECO:0007669"/>
    <property type="project" value="InterPro"/>
</dbReference>
<gene>
    <name evidence="1" type="ORF">NEMVEDRAFT_v1g218663</name>
</gene>
<accession>A7SWQ3</accession>
<dbReference type="PANTHER" id="PTHR47456:SF4">
    <property type="entry name" value="SWIM-TYPE DOMAIN-CONTAINING PROTEIN"/>
    <property type="match status" value="1"/>
</dbReference>
<dbReference type="Proteomes" id="UP000001593">
    <property type="component" value="Unassembled WGS sequence"/>
</dbReference>
<dbReference type="HOGENOM" id="CLU_1262894_0_0_1"/>
<name>A7SWQ3_NEMVE</name>
<protein>
    <submittedName>
        <fullName evidence="1">Uncharacterized protein</fullName>
    </submittedName>
</protein>
<organism evidence="1 2">
    <name type="scientific">Nematostella vectensis</name>
    <name type="common">Starlet sea anemone</name>
    <dbReference type="NCBI Taxonomy" id="45351"/>
    <lineage>
        <taxon>Eukaryota</taxon>
        <taxon>Metazoa</taxon>
        <taxon>Cnidaria</taxon>
        <taxon>Anthozoa</taxon>
        <taxon>Hexacorallia</taxon>
        <taxon>Actiniaria</taxon>
        <taxon>Edwardsiidae</taxon>
        <taxon>Nematostella</taxon>
    </lineage>
</organism>
<dbReference type="InParanoid" id="A7SWQ3"/>